<dbReference type="InterPro" id="IPR050301">
    <property type="entry name" value="NTE"/>
</dbReference>
<dbReference type="Pfam" id="PF01734">
    <property type="entry name" value="Patatin"/>
    <property type="match status" value="1"/>
</dbReference>
<evidence type="ECO:0000256" key="2">
    <source>
        <dbReference type="ARBA" id="ARBA00022801"/>
    </source>
</evidence>
<sequence length="347" mass="37079">MVNAFFTPAMDQTLMHRPDSSPKTSERPRLGLALGSGAARGWAHVGVLRALDEWGVEVDVYAGCSVGALIGAARLLDIWDPFLDWARSLSAIDAMATFGISLSRGGVVNPDKAFTRFAEHDKPIEELPKPFAAVATDLATGHEVWLDRGSALNACRASSSVPMILQAARYQVGYTEHWLIDGGASNPVPVNLARALGAERVISVDLNTVTLALSRFNRPNTTAVIPAPDPDEGLTGPFAPLAKAFGGAKRDLVRRMALARAKSQAQPQLFETAAATIDIIQGQLAQARAYIDVADVRLTPDLSCASAAAFDHHEEFERIGYETAQAQKQEILAVAGLAPDISKSDDE</sequence>
<dbReference type="Proteomes" id="UP000264589">
    <property type="component" value="Unassembled WGS sequence"/>
</dbReference>
<dbReference type="AlphaFoldDB" id="A0A371R8C8"/>
<dbReference type="GO" id="GO:0046470">
    <property type="term" value="P:phosphatidylcholine metabolic process"/>
    <property type="evidence" value="ECO:0007669"/>
    <property type="project" value="InterPro"/>
</dbReference>
<evidence type="ECO:0000313" key="7">
    <source>
        <dbReference type="EMBL" id="RFB01704.1"/>
    </source>
</evidence>
<dbReference type="FunCoup" id="A0A371R8C8">
    <property type="interactions" value="41"/>
</dbReference>
<dbReference type="PROSITE" id="PS01237">
    <property type="entry name" value="UPF0028"/>
    <property type="match status" value="1"/>
</dbReference>
<feature type="short sequence motif" description="GXSXG" evidence="5">
    <location>
        <begin position="63"/>
        <end position="67"/>
    </location>
</feature>
<comment type="caution">
    <text evidence="5">Lacks conserved residue(s) required for the propagation of feature annotation.</text>
</comment>
<dbReference type="EMBL" id="QUQO01000002">
    <property type="protein sequence ID" value="RFB01704.1"/>
    <property type="molecule type" value="Genomic_DNA"/>
</dbReference>
<comment type="similarity">
    <text evidence="1">Belongs to the NTE family.</text>
</comment>
<evidence type="ECO:0000259" key="6">
    <source>
        <dbReference type="PROSITE" id="PS51635"/>
    </source>
</evidence>
<evidence type="ECO:0000256" key="1">
    <source>
        <dbReference type="ARBA" id="ARBA00006636"/>
    </source>
</evidence>
<gene>
    <name evidence="7" type="ORF">DX908_15665</name>
</gene>
<evidence type="ECO:0000256" key="5">
    <source>
        <dbReference type="PROSITE-ProRule" id="PRU01161"/>
    </source>
</evidence>
<dbReference type="Gene3D" id="3.40.1090.10">
    <property type="entry name" value="Cytosolic phospholipase A2 catalytic domain"/>
    <property type="match status" value="2"/>
</dbReference>
<comment type="caution">
    <text evidence="7">The sequence shown here is derived from an EMBL/GenBank/DDBJ whole genome shotgun (WGS) entry which is preliminary data.</text>
</comment>
<feature type="domain" description="PNPLA" evidence="6">
    <location>
        <begin position="32"/>
        <end position="194"/>
    </location>
</feature>
<dbReference type="SUPFAM" id="SSF52151">
    <property type="entry name" value="FabD/lysophospholipase-like"/>
    <property type="match status" value="1"/>
</dbReference>
<feature type="active site" description="Proton acceptor" evidence="5">
    <location>
        <position position="181"/>
    </location>
</feature>
<feature type="active site" description="Nucleophile" evidence="5">
    <location>
        <position position="65"/>
    </location>
</feature>
<keyword evidence="8" id="KW-1185">Reference proteome</keyword>
<proteinExistence type="inferred from homology"/>
<accession>A0A371R8C8</accession>
<organism evidence="7 8">
    <name type="scientific">Parvularcula marina</name>
    <dbReference type="NCBI Taxonomy" id="2292771"/>
    <lineage>
        <taxon>Bacteria</taxon>
        <taxon>Pseudomonadati</taxon>
        <taxon>Pseudomonadota</taxon>
        <taxon>Alphaproteobacteria</taxon>
        <taxon>Parvularculales</taxon>
        <taxon>Parvularculaceae</taxon>
        <taxon>Parvularcula</taxon>
    </lineage>
</organism>
<dbReference type="PANTHER" id="PTHR14226">
    <property type="entry name" value="NEUROPATHY TARGET ESTERASE/SWISS CHEESE D.MELANOGASTER"/>
    <property type="match status" value="1"/>
</dbReference>
<keyword evidence="4 5" id="KW-0443">Lipid metabolism</keyword>
<dbReference type="InterPro" id="IPR001423">
    <property type="entry name" value="LysoPLipase_patatin_CS"/>
</dbReference>
<evidence type="ECO:0000313" key="8">
    <source>
        <dbReference type="Proteomes" id="UP000264589"/>
    </source>
</evidence>
<dbReference type="GO" id="GO:0004622">
    <property type="term" value="F:phosphatidylcholine lysophospholipase activity"/>
    <property type="evidence" value="ECO:0007669"/>
    <property type="project" value="InterPro"/>
</dbReference>
<protein>
    <submittedName>
        <fullName evidence="7">Patatin</fullName>
    </submittedName>
</protein>
<dbReference type="GO" id="GO:0016042">
    <property type="term" value="P:lipid catabolic process"/>
    <property type="evidence" value="ECO:0007669"/>
    <property type="project" value="UniProtKB-UniRule"/>
</dbReference>
<keyword evidence="3 5" id="KW-0442">Lipid degradation</keyword>
<dbReference type="PANTHER" id="PTHR14226:SF76">
    <property type="entry name" value="NTE FAMILY PROTEIN RSSA"/>
    <property type="match status" value="1"/>
</dbReference>
<feature type="short sequence motif" description="DGA/G" evidence="5">
    <location>
        <begin position="181"/>
        <end position="183"/>
    </location>
</feature>
<dbReference type="RefSeq" id="WP_116393419.1">
    <property type="nucleotide sequence ID" value="NZ_QUQO01000002.1"/>
</dbReference>
<dbReference type="PROSITE" id="PS51635">
    <property type="entry name" value="PNPLA"/>
    <property type="match status" value="1"/>
</dbReference>
<name>A0A371R8C8_9PROT</name>
<evidence type="ECO:0000256" key="3">
    <source>
        <dbReference type="ARBA" id="ARBA00022963"/>
    </source>
</evidence>
<dbReference type="InParanoid" id="A0A371R8C8"/>
<dbReference type="InterPro" id="IPR016035">
    <property type="entry name" value="Acyl_Trfase/lysoPLipase"/>
</dbReference>
<reference evidence="7 8" key="1">
    <citation type="submission" date="2018-08" db="EMBL/GenBank/DDBJ databases">
        <title>Parvularcula sp. SM1705, isolated from surface water of the South Sea China.</title>
        <authorList>
            <person name="Sun L."/>
        </authorList>
    </citation>
    <scope>NUCLEOTIDE SEQUENCE [LARGE SCALE GENOMIC DNA]</scope>
    <source>
        <strain evidence="7 8">SM1705</strain>
    </source>
</reference>
<keyword evidence="2 5" id="KW-0378">Hydrolase</keyword>
<dbReference type="InterPro" id="IPR002641">
    <property type="entry name" value="PNPLA_dom"/>
</dbReference>
<evidence type="ECO:0000256" key="4">
    <source>
        <dbReference type="ARBA" id="ARBA00023098"/>
    </source>
</evidence>